<keyword evidence="3" id="KW-1185">Reference proteome</keyword>
<feature type="region of interest" description="Disordered" evidence="1">
    <location>
        <begin position="225"/>
        <end position="245"/>
    </location>
</feature>
<sequence>MATNETDTHDVYAPPSLSALRGRKNRPAAHDTTPAAQAIPQPTQHTEPEPITQPVDDGISQPLPQQLPDPAPAPASAADNEATKTPRTSAQDTAPRPPARDLRAYGAPVSFSVSAGVRRRLDRAYAKALTTGSRTSHLEFIFAALEAADEAGWKTVVAASLPPAKTRRFGANRAIKDRAYAGTGSQSIHVRIPDEDLAEIDRAVLEAGVPDRNKLIAISLNYYLPGRKDRPGQLDSPQDENETSD</sequence>
<evidence type="ECO:0000256" key="1">
    <source>
        <dbReference type="SAM" id="MobiDB-lite"/>
    </source>
</evidence>
<organism evidence="2 3">
    <name type="scientific">Yinghuangia aomiensis</name>
    <dbReference type="NCBI Taxonomy" id="676205"/>
    <lineage>
        <taxon>Bacteria</taxon>
        <taxon>Bacillati</taxon>
        <taxon>Actinomycetota</taxon>
        <taxon>Actinomycetes</taxon>
        <taxon>Kitasatosporales</taxon>
        <taxon>Streptomycetaceae</taxon>
        <taxon>Yinghuangia</taxon>
    </lineage>
</organism>
<reference evidence="3" key="1">
    <citation type="journal article" date="2019" name="Int. J. Syst. Evol. Microbiol.">
        <title>The Global Catalogue of Microorganisms (GCM) 10K type strain sequencing project: providing services to taxonomists for standard genome sequencing and annotation.</title>
        <authorList>
            <consortium name="The Broad Institute Genomics Platform"/>
            <consortium name="The Broad Institute Genome Sequencing Center for Infectious Disease"/>
            <person name="Wu L."/>
            <person name="Ma J."/>
        </authorList>
    </citation>
    <scope>NUCLEOTIDE SEQUENCE [LARGE SCALE GENOMIC DNA]</scope>
    <source>
        <strain evidence="3">JCM 17986</strain>
    </source>
</reference>
<comment type="caution">
    <text evidence="2">The sequence shown here is derived from an EMBL/GenBank/DDBJ whole genome shotgun (WGS) entry which is preliminary data.</text>
</comment>
<protein>
    <submittedName>
        <fullName evidence="2">Uncharacterized protein</fullName>
    </submittedName>
</protein>
<evidence type="ECO:0000313" key="2">
    <source>
        <dbReference type="EMBL" id="GAA4989854.1"/>
    </source>
</evidence>
<accession>A0ABP9I867</accession>
<feature type="compositionally biased region" description="Basic and acidic residues" evidence="1">
    <location>
        <begin position="1"/>
        <end position="10"/>
    </location>
</feature>
<dbReference type="RefSeq" id="WP_345679966.1">
    <property type="nucleotide sequence ID" value="NZ_BAABHS010000038.1"/>
</dbReference>
<gene>
    <name evidence="2" type="ORF">GCM10023205_71330</name>
</gene>
<feature type="compositionally biased region" description="Polar residues" evidence="1">
    <location>
        <begin position="83"/>
        <end position="92"/>
    </location>
</feature>
<proteinExistence type="predicted"/>
<evidence type="ECO:0000313" key="3">
    <source>
        <dbReference type="Proteomes" id="UP001500466"/>
    </source>
</evidence>
<name>A0ABP9I867_9ACTN</name>
<dbReference type="Proteomes" id="UP001500466">
    <property type="component" value="Unassembled WGS sequence"/>
</dbReference>
<feature type="region of interest" description="Disordered" evidence="1">
    <location>
        <begin position="1"/>
        <end position="105"/>
    </location>
</feature>
<dbReference type="EMBL" id="BAABHS010000038">
    <property type="protein sequence ID" value="GAA4989854.1"/>
    <property type="molecule type" value="Genomic_DNA"/>
</dbReference>